<dbReference type="GO" id="GO:0016746">
    <property type="term" value="F:acyltransferase activity"/>
    <property type="evidence" value="ECO:0007669"/>
    <property type="project" value="UniProtKB-KW"/>
</dbReference>
<comment type="caution">
    <text evidence="2">The sequence shown here is derived from an EMBL/GenBank/DDBJ whole genome shotgun (WGS) entry which is preliminary data.</text>
</comment>
<dbReference type="Pfam" id="PF01553">
    <property type="entry name" value="Acyltransferase"/>
    <property type="match status" value="1"/>
</dbReference>
<organism evidence="2 3">
    <name type="scientific">Balneicella halophila</name>
    <dbReference type="NCBI Taxonomy" id="1537566"/>
    <lineage>
        <taxon>Bacteria</taxon>
        <taxon>Pseudomonadati</taxon>
        <taxon>Bacteroidota</taxon>
        <taxon>Bacteroidia</taxon>
        <taxon>Bacteroidales</taxon>
        <taxon>Balneicellaceae</taxon>
        <taxon>Balneicella</taxon>
    </lineage>
</organism>
<proteinExistence type="predicted"/>
<dbReference type="PANTHER" id="PTHR30068">
    <property type="entry name" value="URONATE ISOMERASE"/>
    <property type="match status" value="1"/>
</dbReference>
<dbReference type="InterPro" id="IPR002123">
    <property type="entry name" value="Plipid/glycerol_acylTrfase"/>
</dbReference>
<evidence type="ECO:0000313" key="3">
    <source>
        <dbReference type="Proteomes" id="UP000251835"/>
    </source>
</evidence>
<dbReference type="GO" id="GO:0019698">
    <property type="term" value="P:D-galacturonate catabolic process"/>
    <property type="evidence" value="ECO:0007669"/>
    <property type="project" value="TreeGrafter"/>
</dbReference>
<dbReference type="EMBL" id="QENZ01000006">
    <property type="protein sequence ID" value="PVX49373.1"/>
    <property type="molecule type" value="Genomic_DNA"/>
</dbReference>
<evidence type="ECO:0000313" key="2">
    <source>
        <dbReference type="EMBL" id="PVX49373.1"/>
    </source>
</evidence>
<keyword evidence="3" id="KW-1185">Reference proteome</keyword>
<keyword evidence="2" id="KW-0012">Acyltransferase</keyword>
<sequence length="384" mass="44392">MEPTFDDIRPFRTEEEVQQAIQRLKDDQFFFQIANQVFKGKTLEKKVSELSKVKTTDDFQANIAKPLLKKLIKKTSDGFTITGLDNLEKDKAYLFMSNHRDIIMDPALLSYGLMKNGFLTTEIAIGSNLLLQQWIIDLVKLNKSFVVKRGDLGIKEQLVSSKALSSYIYDSITRRNASIWIAQREGRTKNGYDETQLSLLKMLNLAGNGNTRKIFKELNIVPVSISYEYEPSDGLKTRELYMRDTPEGFVKTPQDDLDSMFLSLKQPKGRIHFAIGEPIGEDVIDRFGEELTDAEIIERLAHHIDKHIVTNYRLFPDNYIALDMLKGSQKYKNYYTTAEKEQFIKHMELKLESINGTTGIHRELFLKIYANPILHKEEYKKIQE</sequence>
<protein>
    <submittedName>
        <fullName evidence="2">Acyltransferase-like protein</fullName>
    </submittedName>
</protein>
<name>A0A7L4UNX2_BALHA</name>
<keyword evidence="2" id="KW-0808">Transferase</keyword>
<accession>A0A7L4UNX2</accession>
<dbReference type="Proteomes" id="UP000251835">
    <property type="component" value="Unassembled WGS sequence"/>
</dbReference>
<feature type="domain" description="Phospholipid/glycerol acyltransferase" evidence="1">
    <location>
        <begin position="79"/>
        <end position="191"/>
    </location>
</feature>
<dbReference type="SUPFAM" id="SSF69593">
    <property type="entry name" value="Glycerol-3-phosphate (1)-acyltransferase"/>
    <property type="match status" value="1"/>
</dbReference>
<dbReference type="RefSeq" id="WP_116496997.1">
    <property type="nucleotide sequence ID" value="NZ_QENZ01000006.1"/>
</dbReference>
<dbReference type="GO" id="GO:0042840">
    <property type="term" value="P:D-glucuronate catabolic process"/>
    <property type="evidence" value="ECO:0007669"/>
    <property type="project" value="TreeGrafter"/>
</dbReference>
<reference evidence="2 3" key="1">
    <citation type="submission" date="2018-05" db="EMBL/GenBank/DDBJ databases">
        <title>Genomic Encyclopedia of Type Strains, Phase IV (KMG-IV): sequencing the most valuable type-strain genomes for metagenomic binning, comparative biology and taxonomic classification.</title>
        <authorList>
            <person name="Goeker M."/>
        </authorList>
    </citation>
    <scope>NUCLEOTIDE SEQUENCE [LARGE SCALE GENOMIC DNA]</scope>
    <source>
        <strain evidence="2 3">DSM 28579</strain>
    </source>
</reference>
<dbReference type="AlphaFoldDB" id="A0A7L4UNX2"/>
<dbReference type="OrthoDB" id="1078132at2"/>
<dbReference type="PANTHER" id="PTHR30068:SF3">
    <property type="entry name" value="PHOSPHOLIPID_GLYCEROL ACYLTRANSFERASE DOMAIN-CONTAINING PROTEIN"/>
    <property type="match status" value="1"/>
</dbReference>
<gene>
    <name evidence="2" type="ORF">C7377_1789</name>
</gene>
<evidence type="ECO:0000259" key="1">
    <source>
        <dbReference type="Pfam" id="PF01553"/>
    </source>
</evidence>